<feature type="region of interest" description="Disordered" evidence="1">
    <location>
        <begin position="85"/>
        <end position="120"/>
    </location>
</feature>
<name>A0AAF0QSG5_SOLVR</name>
<evidence type="ECO:0000256" key="1">
    <source>
        <dbReference type="SAM" id="MobiDB-lite"/>
    </source>
</evidence>
<gene>
    <name evidence="2" type="ORF">MTR67_018529</name>
</gene>
<dbReference type="Proteomes" id="UP001234989">
    <property type="component" value="Chromosome 4"/>
</dbReference>
<feature type="compositionally biased region" description="Basic and acidic residues" evidence="1">
    <location>
        <begin position="85"/>
        <end position="111"/>
    </location>
</feature>
<sequence>MTQMDLLTKYVMGCGYKVVNVVGDSSGMSPDAAYFESMYNEEVQFLSNQVGGFHPSYPRPDGNQGWNKDHDGSWRDIDCDCRDGGANWRERDGDRDRYVPPYDRPKPKEPNADPESFQTEDMLARILNKVE</sequence>
<dbReference type="AlphaFoldDB" id="A0AAF0QSG5"/>
<keyword evidence="3" id="KW-1185">Reference proteome</keyword>
<dbReference type="EMBL" id="CP133615">
    <property type="protein sequence ID" value="WMV25144.1"/>
    <property type="molecule type" value="Genomic_DNA"/>
</dbReference>
<reference evidence="2" key="1">
    <citation type="submission" date="2023-08" db="EMBL/GenBank/DDBJ databases">
        <title>A de novo genome assembly of Solanum verrucosum Schlechtendal, a Mexican diploid species geographically isolated from the other diploid A-genome species in potato relatives.</title>
        <authorList>
            <person name="Hosaka K."/>
        </authorList>
    </citation>
    <scope>NUCLEOTIDE SEQUENCE</scope>
    <source>
        <tissue evidence="2">Young leaves</tissue>
    </source>
</reference>
<proteinExistence type="predicted"/>
<organism evidence="2 3">
    <name type="scientific">Solanum verrucosum</name>
    <dbReference type="NCBI Taxonomy" id="315347"/>
    <lineage>
        <taxon>Eukaryota</taxon>
        <taxon>Viridiplantae</taxon>
        <taxon>Streptophyta</taxon>
        <taxon>Embryophyta</taxon>
        <taxon>Tracheophyta</taxon>
        <taxon>Spermatophyta</taxon>
        <taxon>Magnoliopsida</taxon>
        <taxon>eudicotyledons</taxon>
        <taxon>Gunneridae</taxon>
        <taxon>Pentapetalae</taxon>
        <taxon>asterids</taxon>
        <taxon>lamiids</taxon>
        <taxon>Solanales</taxon>
        <taxon>Solanaceae</taxon>
        <taxon>Solanoideae</taxon>
        <taxon>Solaneae</taxon>
        <taxon>Solanum</taxon>
    </lineage>
</organism>
<protein>
    <submittedName>
        <fullName evidence="2">Uncharacterized protein</fullName>
    </submittedName>
</protein>
<accession>A0AAF0QSG5</accession>
<evidence type="ECO:0000313" key="2">
    <source>
        <dbReference type="EMBL" id="WMV25144.1"/>
    </source>
</evidence>
<evidence type="ECO:0000313" key="3">
    <source>
        <dbReference type="Proteomes" id="UP001234989"/>
    </source>
</evidence>